<name>A0A6A5WIN1_9PLEO</name>
<gene>
    <name evidence="1" type="ORF">P154DRAFT_534324</name>
</gene>
<accession>A0A6A5WIN1</accession>
<reference evidence="1" key="1">
    <citation type="journal article" date="2020" name="Stud. Mycol.">
        <title>101 Dothideomycetes genomes: a test case for predicting lifestyles and emergence of pathogens.</title>
        <authorList>
            <person name="Haridas S."/>
            <person name="Albert R."/>
            <person name="Binder M."/>
            <person name="Bloem J."/>
            <person name="Labutti K."/>
            <person name="Salamov A."/>
            <person name="Andreopoulos B."/>
            <person name="Baker S."/>
            <person name="Barry K."/>
            <person name="Bills G."/>
            <person name="Bluhm B."/>
            <person name="Cannon C."/>
            <person name="Castanera R."/>
            <person name="Culley D."/>
            <person name="Daum C."/>
            <person name="Ezra D."/>
            <person name="Gonzalez J."/>
            <person name="Henrissat B."/>
            <person name="Kuo A."/>
            <person name="Liang C."/>
            <person name="Lipzen A."/>
            <person name="Lutzoni F."/>
            <person name="Magnuson J."/>
            <person name="Mondo S."/>
            <person name="Nolan M."/>
            <person name="Ohm R."/>
            <person name="Pangilinan J."/>
            <person name="Park H.-J."/>
            <person name="Ramirez L."/>
            <person name="Alfaro M."/>
            <person name="Sun H."/>
            <person name="Tritt A."/>
            <person name="Yoshinaga Y."/>
            <person name="Zwiers L.-H."/>
            <person name="Turgeon B."/>
            <person name="Goodwin S."/>
            <person name="Spatafora J."/>
            <person name="Crous P."/>
            <person name="Grigoriev I."/>
        </authorList>
    </citation>
    <scope>NUCLEOTIDE SEQUENCE</scope>
    <source>
        <strain evidence="1">CBS 123094</strain>
    </source>
</reference>
<keyword evidence="2" id="KW-1185">Reference proteome</keyword>
<proteinExistence type="predicted"/>
<evidence type="ECO:0000313" key="2">
    <source>
        <dbReference type="Proteomes" id="UP000799779"/>
    </source>
</evidence>
<dbReference type="EMBL" id="ML977586">
    <property type="protein sequence ID" value="KAF2000878.1"/>
    <property type="molecule type" value="Genomic_DNA"/>
</dbReference>
<dbReference type="AlphaFoldDB" id="A0A6A5WIN1"/>
<evidence type="ECO:0000313" key="1">
    <source>
        <dbReference type="EMBL" id="KAF2000878.1"/>
    </source>
</evidence>
<protein>
    <submittedName>
        <fullName evidence="1">Uncharacterized protein</fullName>
    </submittedName>
</protein>
<organism evidence="1 2">
    <name type="scientific">Amniculicola lignicola CBS 123094</name>
    <dbReference type="NCBI Taxonomy" id="1392246"/>
    <lineage>
        <taxon>Eukaryota</taxon>
        <taxon>Fungi</taxon>
        <taxon>Dikarya</taxon>
        <taxon>Ascomycota</taxon>
        <taxon>Pezizomycotina</taxon>
        <taxon>Dothideomycetes</taxon>
        <taxon>Pleosporomycetidae</taxon>
        <taxon>Pleosporales</taxon>
        <taxon>Amniculicolaceae</taxon>
        <taxon>Amniculicola</taxon>
    </lineage>
</organism>
<dbReference type="Proteomes" id="UP000799779">
    <property type="component" value="Unassembled WGS sequence"/>
</dbReference>
<sequence>MYGFTHDIVRPLPHCSNPPLPCRTPPQPLTSSPLFPHCTPPHLHHLQIQPYPLPKQPNLLLPQRQPPPKLFAAPENTVSDIHIIRHPMHAAGHPADIPSIGLGDGGRAEVLHLCFNVEEPGLEACEESAVAGCFVVEGGDLGLHLGVVGKEFGSALFEGVVVRRGIGWRILAAHGCGAAKSSSAKSGGVAFRCAGWTRWCCVVEVV</sequence>